<evidence type="ECO:0000313" key="2">
    <source>
        <dbReference type="Proteomes" id="UP000482960"/>
    </source>
</evidence>
<protein>
    <submittedName>
        <fullName evidence="1">Uncharacterized protein</fullName>
    </submittedName>
</protein>
<reference evidence="1 2" key="1">
    <citation type="submission" date="2020-03" db="EMBL/GenBank/DDBJ databases">
        <title>Whole genome shotgun sequence of Phytohabitans rumicis NBRC 108638.</title>
        <authorList>
            <person name="Komaki H."/>
            <person name="Tamura T."/>
        </authorList>
    </citation>
    <scope>NUCLEOTIDE SEQUENCE [LARGE SCALE GENOMIC DNA]</scope>
    <source>
        <strain evidence="1 2">NBRC 108638</strain>
    </source>
</reference>
<name>A0A6V8L205_9ACTN</name>
<organism evidence="1 2">
    <name type="scientific">Phytohabitans rumicis</name>
    <dbReference type="NCBI Taxonomy" id="1076125"/>
    <lineage>
        <taxon>Bacteria</taxon>
        <taxon>Bacillati</taxon>
        <taxon>Actinomycetota</taxon>
        <taxon>Actinomycetes</taxon>
        <taxon>Micromonosporales</taxon>
        <taxon>Micromonosporaceae</taxon>
    </lineage>
</organism>
<dbReference type="EMBL" id="BLPG01000001">
    <property type="protein sequence ID" value="GFJ89590.1"/>
    <property type="molecule type" value="Genomic_DNA"/>
</dbReference>
<accession>A0A6V8L205</accession>
<dbReference type="Proteomes" id="UP000482960">
    <property type="component" value="Unassembled WGS sequence"/>
</dbReference>
<keyword evidence="2" id="KW-1185">Reference proteome</keyword>
<gene>
    <name evidence="1" type="ORF">Prum_032320</name>
</gene>
<reference evidence="1 2" key="2">
    <citation type="submission" date="2020-03" db="EMBL/GenBank/DDBJ databases">
        <authorList>
            <person name="Ichikawa N."/>
            <person name="Kimura A."/>
            <person name="Kitahashi Y."/>
            <person name="Uohara A."/>
        </authorList>
    </citation>
    <scope>NUCLEOTIDE SEQUENCE [LARGE SCALE GENOMIC DNA]</scope>
    <source>
        <strain evidence="1 2">NBRC 108638</strain>
    </source>
</reference>
<proteinExistence type="predicted"/>
<sequence length="104" mass="10993">MDAERRQPGARLHGRGPVPSAPAAYKLSALTSPDEFFGGQVTIDVFGPAAEKIPVAYESEYDSVLRESFATELGNVETKGKDPEAAWNDAVSAAKKAGERVGVS</sequence>
<comment type="caution">
    <text evidence="1">The sequence shown here is derived from an EMBL/GenBank/DDBJ whole genome shotgun (WGS) entry which is preliminary data.</text>
</comment>
<dbReference type="AlphaFoldDB" id="A0A6V8L205"/>
<evidence type="ECO:0000313" key="1">
    <source>
        <dbReference type="EMBL" id="GFJ89590.1"/>
    </source>
</evidence>